<dbReference type="EMBL" id="BAABME010000526">
    <property type="protein sequence ID" value="GAA0143511.1"/>
    <property type="molecule type" value="Genomic_DNA"/>
</dbReference>
<protein>
    <submittedName>
        <fullName evidence="1">Uncharacterized protein</fullName>
    </submittedName>
</protein>
<sequence length="82" mass="9428">MSRGSDEDNRNKDDDGDEEHLGIFLVSSILRNVKKLKFDNKLEGQSNKKVVDNVKSGGERIKNHGRPWRKKINCLDRPPPEK</sequence>
<accession>A0AAV3NYL6</accession>
<dbReference type="Proteomes" id="UP001454036">
    <property type="component" value="Unassembled WGS sequence"/>
</dbReference>
<name>A0AAV3NYL6_LITER</name>
<gene>
    <name evidence="1" type="ORF">LIER_04179</name>
</gene>
<reference evidence="1 2" key="1">
    <citation type="submission" date="2024-01" db="EMBL/GenBank/DDBJ databases">
        <title>The complete chloroplast genome sequence of Lithospermum erythrorhizon: insights into the phylogenetic relationship among Boraginaceae species and the maternal lineages of purple gromwells.</title>
        <authorList>
            <person name="Okada T."/>
            <person name="Watanabe K."/>
        </authorList>
    </citation>
    <scope>NUCLEOTIDE SEQUENCE [LARGE SCALE GENOMIC DNA]</scope>
</reference>
<evidence type="ECO:0000313" key="1">
    <source>
        <dbReference type="EMBL" id="GAA0143511.1"/>
    </source>
</evidence>
<evidence type="ECO:0000313" key="2">
    <source>
        <dbReference type="Proteomes" id="UP001454036"/>
    </source>
</evidence>
<comment type="caution">
    <text evidence="1">The sequence shown here is derived from an EMBL/GenBank/DDBJ whole genome shotgun (WGS) entry which is preliminary data.</text>
</comment>
<proteinExistence type="predicted"/>
<keyword evidence="2" id="KW-1185">Reference proteome</keyword>
<dbReference type="AlphaFoldDB" id="A0AAV3NYL6"/>
<organism evidence="1 2">
    <name type="scientific">Lithospermum erythrorhizon</name>
    <name type="common">Purple gromwell</name>
    <name type="synonym">Lithospermum officinale var. erythrorhizon</name>
    <dbReference type="NCBI Taxonomy" id="34254"/>
    <lineage>
        <taxon>Eukaryota</taxon>
        <taxon>Viridiplantae</taxon>
        <taxon>Streptophyta</taxon>
        <taxon>Embryophyta</taxon>
        <taxon>Tracheophyta</taxon>
        <taxon>Spermatophyta</taxon>
        <taxon>Magnoliopsida</taxon>
        <taxon>eudicotyledons</taxon>
        <taxon>Gunneridae</taxon>
        <taxon>Pentapetalae</taxon>
        <taxon>asterids</taxon>
        <taxon>lamiids</taxon>
        <taxon>Boraginales</taxon>
        <taxon>Boraginaceae</taxon>
        <taxon>Boraginoideae</taxon>
        <taxon>Lithospermeae</taxon>
        <taxon>Lithospermum</taxon>
    </lineage>
</organism>